<feature type="non-terminal residue" evidence="2">
    <location>
        <position position="1"/>
    </location>
</feature>
<evidence type="ECO:0000313" key="3">
    <source>
        <dbReference type="Proteomes" id="UP000053477"/>
    </source>
</evidence>
<evidence type="ECO:0000256" key="1">
    <source>
        <dbReference type="ARBA" id="ARBA00022729"/>
    </source>
</evidence>
<dbReference type="Proteomes" id="UP000053477">
    <property type="component" value="Unassembled WGS sequence"/>
</dbReference>
<gene>
    <name evidence="2" type="ORF">SCHPADRAFT_822707</name>
</gene>
<dbReference type="InterPro" id="IPR051477">
    <property type="entry name" value="Expansin_CellWall"/>
</dbReference>
<sequence>TPTLTATFYAPGLGACGKTNTNTDFIAAAAHELFDSFPGFTDTANPNSNPICGRSVTASVNGKQVTVQIMDRCAGCDLEGSLDFSPSAFQQLADESVGRVHGMTWHFNN</sequence>
<dbReference type="AlphaFoldDB" id="A0A0H2RYH4"/>
<dbReference type="CDD" id="cd22191">
    <property type="entry name" value="DPBB_RlpA_EXP_N-like"/>
    <property type="match status" value="1"/>
</dbReference>
<organism evidence="2 3">
    <name type="scientific">Schizopora paradoxa</name>
    <dbReference type="NCBI Taxonomy" id="27342"/>
    <lineage>
        <taxon>Eukaryota</taxon>
        <taxon>Fungi</taxon>
        <taxon>Dikarya</taxon>
        <taxon>Basidiomycota</taxon>
        <taxon>Agaricomycotina</taxon>
        <taxon>Agaricomycetes</taxon>
        <taxon>Hymenochaetales</taxon>
        <taxon>Schizoporaceae</taxon>
        <taxon>Schizopora</taxon>
    </lineage>
</organism>
<dbReference type="InterPro" id="IPR036908">
    <property type="entry name" value="RlpA-like_sf"/>
</dbReference>
<keyword evidence="1" id="KW-0732">Signal</keyword>
<dbReference type="OrthoDB" id="623670at2759"/>
<dbReference type="SUPFAM" id="SSF50685">
    <property type="entry name" value="Barwin-like endoglucanases"/>
    <property type="match status" value="1"/>
</dbReference>
<dbReference type="InParanoid" id="A0A0H2RYH4"/>
<protein>
    <submittedName>
        <fullName evidence="2">Barwin-like endoglucanase</fullName>
    </submittedName>
</protein>
<reference evidence="2 3" key="1">
    <citation type="submission" date="2015-04" db="EMBL/GenBank/DDBJ databases">
        <title>Complete genome sequence of Schizopora paradoxa KUC8140, a cosmopolitan wood degrader in East Asia.</title>
        <authorList>
            <consortium name="DOE Joint Genome Institute"/>
            <person name="Min B."/>
            <person name="Park H."/>
            <person name="Jang Y."/>
            <person name="Kim J.-J."/>
            <person name="Kim K.H."/>
            <person name="Pangilinan J."/>
            <person name="Lipzen A."/>
            <person name="Riley R."/>
            <person name="Grigoriev I.V."/>
            <person name="Spatafora J.W."/>
            <person name="Choi I.-G."/>
        </authorList>
    </citation>
    <scope>NUCLEOTIDE SEQUENCE [LARGE SCALE GENOMIC DNA]</scope>
    <source>
        <strain evidence="2 3">KUC8140</strain>
    </source>
</reference>
<accession>A0A0H2RYH4</accession>
<proteinExistence type="predicted"/>
<dbReference type="STRING" id="27342.A0A0H2RYH4"/>
<keyword evidence="3" id="KW-1185">Reference proteome</keyword>
<dbReference type="PANTHER" id="PTHR31836">
    <property type="match status" value="1"/>
</dbReference>
<name>A0A0H2RYH4_9AGAM</name>
<dbReference type="EMBL" id="KQ085912">
    <property type="protein sequence ID" value="KLO16799.1"/>
    <property type="molecule type" value="Genomic_DNA"/>
</dbReference>
<dbReference type="Gene3D" id="2.40.40.10">
    <property type="entry name" value="RlpA-like domain"/>
    <property type="match status" value="1"/>
</dbReference>
<evidence type="ECO:0000313" key="2">
    <source>
        <dbReference type="EMBL" id="KLO16799.1"/>
    </source>
</evidence>
<dbReference type="PANTHER" id="PTHR31836:SF28">
    <property type="entry name" value="SRCR DOMAIN-CONTAINING PROTEIN-RELATED"/>
    <property type="match status" value="1"/>
</dbReference>